<evidence type="ECO:0000313" key="4">
    <source>
        <dbReference type="EMBL" id="RZF22616.1"/>
    </source>
</evidence>
<feature type="transmembrane region" description="Helical" evidence="2">
    <location>
        <begin position="83"/>
        <end position="101"/>
    </location>
</feature>
<keyword evidence="3" id="KW-0732">Signal</keyword>
<keyword evidence="2" id="KW-0472">Membrane</keyword>
<comment type="caution">
    <text evidence="4">The sequence shown here is derived from an EMBL/GenBank/DDBJ whole genome shotgun (WGS) entry which is preliminary data.</text>
</comment>
<organism evidence="4 5">
    <name type="scientific">Halobacteriovorax vibrionivorans</name>
    <dbReference type="NCBI Taxonomy" id="2152716"/>
    <lineage>
        <taxon>Bacteria</taxon>
        <taxon>Pseudomonadati</taxon>
        <taxon>Bdellovibrionota</taxon>
        <taxon>Bacteriovoracia</taxon>
        <taxon>Bacteriovoracales</taxon>
        <taxon>Halobacteriovoraceae</taxon>
        <taxon>Halobacteriovorax</taxon>
    </lineage>
</organism>
<keyword evidence="5" id="KW-1185">Reference proteome</keyword>
<reference evidence="5" key="1">
    <citation type="journal article" date="2019" name="Int. J. Syst. Evol. Microbiol.">
        <title>Halobacteriovorax valvorus sp. nov., a novel prokaryotic predator isolated from coastal seawater of China.</title>
        <authorList>
            <person name="Chen M.-X."/>
        </authorList>
    </citation>
    <scope>NUCLEOTIDE SEQUENCE [LARGE SCALE GENOMIC DNA]</scope>
    <source>
        <strain evidence="5">BL9</strain>
    </source>
</reference>
<evidence type="ECO:0000313" key="5">
    <source>
        <dbReference type="Proteomes" id="UP000443582"/>
    </source>
</evidence>
<evidence type="ECO:0000256" key="2">
    <source>
        <dbReference type="SAM" id="Phobius"/>
    </source>
</evidence>
<evidence type="ECO:0000256" key="3">
    <source>
        <dbReference type="SAM" id="SignalP"/>
    </source>
</evidence>
<dbReference type="RefSeq" id="WP_114705561.1">
    <property type="nucleotide sequence ID" value="NZ_QDKL01000001.1"/>
</dbReference>
<keyword evidence="2" id="KW-0812">Transmembrane</keyword>
<dbReference type="Proteomes" id="UP000443582">
    <property type="component" value="Unassembled WGS sequence"/>
</dbReference>
<accession>A0ABY0II39</accession>
<feature type="region of interest" description="Disordered" evidence="1">
    <location>
        <begin position="112"/>
        <end position="143"/>
    </location>
</feature>
<keyword evidence="2" id="KW-1133">Transmembrane helix</keyword>
<evidence type="ECO:0000256" key="1">
    <source>
        <dbReference type="SAM" id="MobiDB-lite"/>
    </source>
</evidence>
<feature type="region of interest" description="Disordered" evidence="1">
    <location>
        <begin position="37"/>
        <end position="68"/>
    </location>
</feature>
<gene>
    <name evidence="4" type="ORF">DAY19_02255</name>
</gene>
<feature type="compositionally biased region" description="Basic and acidic residues" evidence="1">
    <location>
        <begin position="57"/>
        <end position="68"/>
    </location>
</feature>
<name>A0ABY0II39_9BACT</name>
<feature type="compositionally biased region" description="Basic and acidic residues" evidence="1">
    <location>
        <begin position="128"/>
        <end position="143"/>
    </location>
</feature>
<proteinExistence type="predicted"/>
<protein>
    <submittedName>
        <fullName evidence="4">Uncharacterized protein</fullName>
    </submittedName>
</protein>
<dbReference type="EMBL" id="QDKL01000001">
    <property type="protein sequence ID" value="RZF22616.1"/>
    <property type="molecule type" value="Genomic_DNA"/>
</dbReference>
<sequence>MNKLVLAISLLYLSSQFSFARKPAVEDTFESSIEEYKEVEPSKAKGYDFSPARKPSGQKEERTHNSDLLKVESYTESKTSENLLYLFFILLPVFVSAYTFFRANKDSYADKLKTDAHAPDKSNVTSLADKREEQEKEDIKKAS</sequence>
<feature type="compositionally biased region" description="Basic and acidic residues" evidence="1">
    <location>
        <begin position="37"/>
        <end position="46"/>
    </location>
</feature>
<feature type="signal peptide" evidence="3">
    <location>
        <begin position="1"/>
        <end position="20"/>
    </location>
</feature>
<feature type="chain" id="PRO_5045856521" evidence="3">
    <location>
        <begin position="21"/>
        <end position="143"/>
    </location>
</feature>